<dbReference type="InterPro" id="IPR036513">
    <property type="entry name" value="STAS_dom_sf"/>
</dbReference>
<name>A0ABW0UM64_9ACTN</name>
<dbReference type="Proteomes" id="UP001596154">
    <property type="component" value="Unassembled WGS sequence"/>
</dbReference>
<organism evidence="4 5">
    <name type="scientific">Streptomyces bullii</name>
    <dbReference type="NCBI Taxonomy" id="349910"/>
    <lineage>
        <taxon>Bacteria</taxon>
        <taxon>Bacillati</taxon>
        <taxon>Actinomycetota</taxon>
        <taxon>Actinomycetes</taxon>
        <taxon>Kitasatosporales</taxon>
        <taxon>Streptomycetaceae</taxon>
        <taxon>Streptomyces</taxon>
    </lineage>
</organism>
<dbReference type="NCBIfam" id="TIGR00377">
    <property type="entry name" value="ant_ant_sig"/>
    <property type="match status" value="1"/>
</dbReference>
<dbReference type="PANTHER" id="PTHR33495">
    <property type="entry name" value="ANTI-SIGMA FACTOR ANTAGONIST TM_1081-RELATED-RELATED"/>
    <property type="match status" value="1"/>
</dbReference>
<sequence length="111" mass="11549">MTTARPAGPVLRVAGDLDHSTAPHLRRAAGALVLTPGGLLLVDLSGMRFCDSSGITALLAARHRALAAQARFALAGIPANTARSLRTTGLDQVFDVYADTEDAGKELTRPT</sequence>
<feature type="domain" description="STAS" evidence="3">
    <location>
        <begin position="1"/>
        <end position="107"/>
    </location>
</feature>
<dbReference type="Pfam" id="PF01740">
    <property type="entry name" value="STAS"/>
    <property type="match status" value="1"/>
</dbReference>
<dbReference type="SUPFAM" id="SSF52091">
    <property type="entry name" value="SpoIIaa-like"/>
    <property type="match status" value="1"/>
</dbReference>
<dbReference type="InterPro" id="IPR002645">
    <property type="entry name" value="STAS_dom"/>
</dbReference>
<evidence type="ECO:0000313" key="5">
    <source>
        <dbReference type="Proteomes" id="UP001596154"/>
    </source>
</evidence>
<evidence type="ECO:0000256" key="1">
    <source>
        <dbReference type="ARBA" id="ARBA00009013"/>
    </source>
</evidence>
<keyword evidence="5" id="KW-1185">Reference proteome</keyword>
<evidence type="ECO:0000313" key="4">
    <source>
        <dbReference type="EMBL" id="MFC5634663.1"/>
    </source>
</evidence>
<dbReference type="InterPro" id="IPR003658">
    <property type="entry name" value="Anti-sigma_ant"/>
</dbReference>
<gene>
    <name evidence="4" type="ORF">ACFPZJ_12925</name>
</gene>
<reference evidence="5" key="1">
    <citation type="journal article" date="2019" name="Int. J. Syst. Evol. Microbiol.">
        <title>The Global Catalogue of Microorganisms (GCM) 10K type strain sequencing project: providing services to taxonomists for standard genome sequencing and annotation.</title>
        <authorList>
            <consortium name="The Broad Institute Genomics Platform"/>
            <consortium name="The Broad Institute Genome Sequencing Center for Infectious Disease"/>
            <person name="Wu L."/>
            <person name="Ma J."/>
        </authorList>
    </citation>
    <scope>NUCLEOTIDE SEQUENCE [LARGE SCALE GENOMIC DNA]</scope>
    <source>
        <strain evidence="5">CGMCC 4.7248</strain>
    </source>
</reference>
<dbReference type="Gene3D" id="3.30.750.24">
    <property type="entry name" value="STAS domain"/>
    <property type="match status" value="1"/>
</dbReference>
<comment type="caution">
    <text evidence="4">The sequence shown here is derived from an EMBL/GenBank/DDBJ whole genome shotgun (WGS) entry which is preliminary data.</text>
</comment>
<proteinExistence type="inferred from homology"/>
<comment type="similarity">
    <text evidence="1 2">Belongs to the anti-sigma-factor antagonist family.</text>
</comment>
<protein>
    <recommendedName>
        <fullName evidence="2">Anti-sigma factor antagonist</fullName>
    </recommendedName>
</protein>
<dbReference type="EMBL" id="JBHSNY010000004">
    <property type="protein sequence ID" value="MFC5634663.1"/>
    <property type="molecule type" value="Genomic_DNA"/>
</dbReference>
<dbReference type="CDD" id="cd07043">
    <property type="entry name" value="STAS_anti-anti-sigma_factors"/>
    <property type="match status" value="1"/>
</dbReference>
<evidence type="ECO:0000256" key="2">
    <source>
        <dbReference type="RuleBase" id="RU003749"/>
    </source>
</evidence>
<evidence type="ECO:0000259" key="3">
    <source>
        <dbReference type="PROSITE" id="PS50801"/>
    </source>
</evidence>
<dbReference type="RefSeq" id="WP_381021304.1">
    <property type="nucleotide sequence ID" value="NZ_JBHSNY010000004.1"/>
</dbReference>
<accession>A0ABW0UM64</accession>
<dbReference type="PANTHER" id="PTHR33495:SF2">
    <property type="entry name" value="ANTI-SIGMA FACTOR ANTAGONIST TM_1081-RELATED"/>
    <property type="match status" value="1"/>
</dbReference>
<dbReference type="PROSITE" id="PS50801">
    <property type="entry name" value="STAS"/>
    <property type="match status" value="1"/>
</dbReference>